<dbReference type="InterPro" id="IPR003593">
    <property type="entry name" value="AAA+_ATPase"/>
</dbReference>
<protein>
    <submittedName>
        <fullName evidence="8">PEP-CTERM-box response regulator transcription factor</fullName>
    </submittedName>
</protein>
<dbReference type="InterPro" id="IPR014264">
    <property type="entry name" value="PEP-CTERM_resp_reg"/>
</dbReference>
<keyword evidence="4" id="KW-0804">Transcription</keyword>
<accession>A0A368KEA1</accession>
<dbReference type="OrthoDB" id="9804019at2"/>
<dbReference type="PRINTS" id="PR01590">
    <property type="entry name" value="HTHFIS"/>
</dbReference>
<dbReference type="Pfam" id="PF00072">
    <property type="entry name" value="Response_reg"/>
    <property type="match status" value="1"/>
</dbReference>
<dbReference type="Proteomes" id="UP000252387">
    <property type="component" value="Unassembled WGS sequence"/>
</dbReference>
<keyword evidence="2" id="KW-0067">ATP-binding</keyword>
<feature type="domain" description="Response regulatory" evidence="7">
    <location>
        <begin position="7"/>
        <end position="124"/>
    </location>
</feature>
<dbReference type="GO" id="GO:0005524">
    <property type="term" value="F:ATP binding"/>
    <property type="evidence" value="ECO:0007669"/>
    <property type="project" value="UniProtKB-KW"/>
</dbReference>
<evidence type="ECO:0000313" key="9">
    <source>
        <dbReference type="Proteomes" id="UP000252387"/>
    </source>
</evidence>
<comment type="caution">
    <text evidence="8">The sequence shown here is derived from an EMBL/GenBank/DDBJ whole genome shotgun (WGS) entry which is preliminary data.</text>
</comment>
<feature type="modified residue" description="4-aspartylphosphate" evidence="5">
    <location>
        <position position="54"/>
    </location>
</feature>
<dbReference type="InterPro" id="IPR025662">
    <property type="entry name" value="Sigma_54_int_dom_ATP-bd_1"/>
</dbReference>
<dbReference type="SUPFAM" id="SSF52540">
    <property type="entry name" value="P-loop containing nucleoside triphosphate hydrolases"/>
    <property type="match status" value="1"/>
</dbReference>
<dbReference type="NCBIfam" id="TIGR02915">
    <property type="entry name" value="PEP_resp_reg"/>
    <property type="match status" value="1"/>
</dbReference>
<dbReference type="InterPro" id="IPR002078">
    <property type="entry name" value="Sigma_54_int"/>
</dbReference>
<name>A0A368KEA1_9GAMM</name>
<dbReference type="Gene3D" id="3.40.50.2300">
    <property type="match status" value="1"/>
</dbReference>
<dbReference type="InterPro" id="IPR001789">
    <property type="entry name" value="Sig_transdc_resp-reg_receiver"/>
</dbReference>
<dbReference type="Gene3D" id="3.40.50.300">
    <property type="entry name" value="P-loop containing nucleotide triphosphate hydrolases"/>
    <property type="match status" value="1"/>
</dbReference>
<dbReference type="SMART" id="SM00382">
    <property type="entry name" value="AAA"/>
    <property type="match status" value="1"/>
</dbReference>
<evidence type="ECO:0000313" key="8">
    <source>
        <dbReference type="EMBL" id="RCS30244.1"/>
    </source>
</evidence>
<dbReference type="SUPFAM" id="SSF46689">
    <property type="entry name" value="Homeodomain-like"/>
    <property type="match status" value="1"/>
</dbReference>
<dbReference type="Pfam" id="PF25601">
    <property type="entry name" value="AAA_lid_14"/>
    <property type="match status" value="1"/>
</dbReference>
<evidence type="ECO:0000256" key="1">
    <source>
        <dbReference type="ARBA" id="ARBA00022741"/>
    </source>
</evidence>
<evidence type="ECO:0000256" key="4">
    <source>
        <dbReference type="ARBA" id="ARBA00023163"/>
    </source>
</evidence>
<dbReference type="InterPro" id="IPR058031">
    <property type="entry name" value="AAA_lid_NorR"/>
</dbReference>
<keyword evidence="3" id="KW-0805">Transcription regulation</keyword>
<sequence>MSEWQRRLLIVEDDVGLQRQLRWSFEDYDVVMAGDRAAALSLLRSHEPAVVLQDLGLPPDAAGTTEGFATITDILQQAPHTKIIVVTGNGDRDNAVKSIGCGAYDFCSKPLDLDVLRLIVDRAFRVYELEAENRQLKSQSAATLDGIIGSSEVMRAACRLVEKVSPSNATVLLLGETGTGKELFARAVHRLSKRRDGPFVAINCAAIPEPLLEAELFGYEKGAYTGAHKQTKGKIELAADGSLLLDEIGDMPVALQAKLLRFFQQRVVERIGGRELIPVDVRVICATHQDLHALIRAGRFREDLFYRVSEVSILLPPLRDRVGDVALLARYFLEQAASRHGRNIHGFTPKALKAIEAYPWRGNVRELENAVNSAVIMAEGKQIGVEELHFGAISGGDALNLHEVRAVAEKRAIERALSQAGGNLTRVADLLGVSRPTLYDLLDKYDLKKPAHAD</sequence>
<proteinExistence type="predicted"/>
<keyword evidence="1" id="KW-0547">Nucleotide-binding</keyword>
<dbReference type="GO" id="GO:0006355">
    <property type="term" value="P:regulation of DNA-templated transcription"/>
    <property type="evidence" value="ECO:0007669"/>
    <property type="project" value="InterPro"/>
</dbReference>
<dbReference type="FunFam" id="3.40.50.300:FF:000006">
    <property type="entry name" value="DNA-binding transcriptional regulator NtrC"/>
    <property type="match status" value="1"/>
</dbReference>
<dbReference type="InterPro" id="IPR011006">
    <property type="entry name" value="CheY-like_superfamily"/>
</dbReference>
<dbReference type="InterPro" id="IPR009057">
    <property type="entry name" value="Homeodomain-like_sf"/>
</dbReference>
<dbReference type="Pfam" id="PF02954">
    <property type="entry name" value="HTH_8"/>
    <property type="match status" value="1"/>
</dbReference>
<dbReference type="InterPro" id="IPR002197">
    <property type="entry name" value="HTH_Fis"/>
</dbReference>
<dbReference type="Gene3D" id="1.10.10.60">
    <property type="entry name" value="Homeodomain-like"/>
    <property type="match status" value="1"/>
</dbReference>
<dbReference type="Gene3D" id="1.10.8.60">
    <property type="match status" value="1"/>
</dbReference>
<evidence type="ECO:0000256" key="5">
    <source>
        <dbReference type="PROSITE-ProRule" id="PRU00169"/>
    </source>
</evidence>
<dbReference type="Pfam" id="PF00158">
    <property type="entry name" value="Sigma54_activat"/>
    <property type="match status" value="1"/>
</dbReference>
<reference evidence="8 9" key="1">
    <citation type="submission" date="2018-05" db="EMBL/GenBank/DDBJ databases">
        <title>Draft genome sequence of Rhodanobacter denitrificans Yn1 isolated from gold copper mine.</title>
        <authorList>
            <person name="Yang N."/>
            <person name="Mazhar H.S."/>
            <person name="Rensing C."/>
        </authorList>
    </citation>
    <scope>NUCLEOTIDE SEQUENCE [LARGE SCALE GENOMIC DNA]</scope>
    <source>
        <strain evidence="8 9">Yn1</strain>
    </source>
</reference>
<keyword evidence="5" id="KW-0597">Phosphoprotein</keyword>
<dbReference type="GO" id="GO:0043565">
    <property type="term" value="F:sequence-specific DNA binding"/>
    <property type="evidence" value="ECO:0007669"/>
    <property type="project" value="InterPro"/>
</dbReference>
<dbReference type="EMBL" id="QFWQ01000005">
    <property type="protein sequence ID" value="RCS30244.1"/>
    <property type="molecule type" value="Genomic_DNA"/>
</dbReference>
<gene>
    <name evidence="8" type="primary">prsR</name>
    <name evidence="8" type="ORF">DEO45_09345</name>
</gene>
<dbReference type="PANTHER" id="PTHR32071">
    <property type="entry name" value="TRANSCRIPTIONAL REGULATORY PROTEIN"/>
    <property type="match status" value="1"/>
</dbReference>
<dbReference type="PROSITE" id="PS50045">
    <property type="entry name" value="SIGMA54_INTERACT_4"/>
    <property type="match status" value="1"/>
</dbReference>
<dbReference type="SMART" id="SM00448">
    <property type="entry name" value="REC"/>
    <property type="match status" value="1"/>
</dbReference>
<dbReference type="SUPFAM" id="SSF52172">
    <property type="entry name" value="CheY-like"/>
    <property type="match status" value="1"/>
</dbReference>
<organism evidence="8 9">
    <name type="scientific">Rhodanobacter denitrificans</name>
    <dbReference type="NCBI Taxonomy" id="666685"/>
    <lineage>
        <taxon>Bacteria</taxon>
        <taxon>Pseudomonadati</taxon>
        <taxon>Pseudomonadota</taxon>
        <taxon>Gammaproteobacteria</taxon>
        <taxon>Lysobacterales</taxon>
        <taxon>Rhodanobacteraceae</taxon>
        <taxon>Rhodanobacter</taxon>
    </lineage>
</organism>
<dbReference type="PROSITE" id="PS50110">
    <property type="entry name" value="RESPONSE_REGULATORY"/>
    <property type="match status" value="1"/>
</dbReference>
<dbReference type="PROSITE" id="PS00675">
    <property type="entry name" value="SIGMA54_INTERACT_1"/>
    <property type="match status" value="1"/>
</dbReference>
<evidence type="ECO:0000259" key="6">
    <source>
        <dbReference type="PROSITE" id="PS50045"/>
    </source>
</evidence>
<evidence type="ECO:0000256" key="2">
    <source>
        <dbReference type="ARBA" id="ARBA00022840"/>
    </source>
</evidence>
<feature type="domain" description="Sigma-54 factor interaction" evidence="6">
    <location>
        <begin position="147"/>
        <end position="376"/>
    </location>
</feature>
<keyword evidence="9" id="KW-1185">Reference proteome</keyword>
<evidence type="ECO:0000256" key="3">
    <source>
        <dbReference type="ARBA" id="ARBA00023015"/>
    </source>
</evidence>
<evidence type="ECO:0000259" key="7">
    <source>
        <dbReference type="PROSITE" id="PS50110"/>
    </source>
</evidence>
<dbReference type="GO" id="GO:0000160">
    <property type="term" value="P:phosphorelay signal transduction system"/>
    <property type="evidence" value="ECO:0007669"/>
    <property type="project" value="InterPro"/>
</dbReference>
<dbReference type="RefSeq" id="WP_114342856.1">
    <property type="nucleotide sequence ID" value="NZ_QFWQ01000005.1"/>
</dbReference>
<dbReference type="PANTHER" id="PTHR32071:SF113">
    <property type="entry name" value="ALGINATE BIOSYNTHESIS TRANSCRIPTIONAL REGULATORY PROTEIN ALGB"/>
    <property type="match status" value="1"/>
</dbReference>
<dbReference type="AlphaFoldDB" id="A0A368KEA1"/>
<dbReference type="InterPro" id="IPR027417">
    <property type="entry name" value="P-loop_NTPase"/>
</dbReference>
<dbReference type="CDD" id="cd00009">
    <property type="entry name" value="AAA"/>
    <property type="match status" value="1"/>
</dbReference>